<dbReference type="NCBIfam" id="NF009114">
    <property type="entry name" value="PRK12464.1"/>
    <property type="match status" value="1"/>
</dbReference>
<feature type="binding site" evidence="9">
    <location>
        <position position="14"/>
    </location>
    <ligand>
        <name>NADPH</name>
        <dbReference type="ChEBI" id="CHEBI:57783"/>
    </ligand>
</feature>
<comment type="similarity">
    <text evidence="2 9">Belongs to the DXR family.</text>
</comment>
<evidence type="ECO:0000313" key="14">
    <source>
        <dbReference type="Proteomes" id="UP000886800"/>
    </source>
</evidence>
<evidence type="ECO:0000256" key="3">
    <source>
        <dbReference type="ARBA" id="ARBA00022723"/>
    </source>
</evidence>
<comment type="cofactor">
    <cofactor evidence="9">
        <name>Mg(2+)</name>
        <dbReference type="ChEBI" id="CHEBI:18420"/>
    </cofactor>
    <cofactor evidence="9">
        <name>Mn(2+)</name>
        <dbReference type="ChEBI" id="CHEBI:29035"/>
    </cofactor>
</comment>
<keyword evidence="9" id="KW-0460">Magnesium</keyword>
<feature type="binding site" evidence="9">
    <location>
        <position position="123"/>
    </location>
    <ligand>
        <name>NADPH</name>
        <dbReference type="ChEBI" id="CHEBI:57783"/>
    </ligand>
</feature>
<comment type="caution">
    <text evidence="13">The sequence shown here is derived from an EMBL/GenBank/DDBJ whole genome shotgun (WGS) entry which is preliminary data.</text>
</comment>
<feature type="binding site" evidence="9">
    <location>
        <position position="218"/>
    </location>
    <ligand>
        <name>Mn(2+)</name>
        <dbReference type="ChEBI" id="CHEBI:29035"/>
    </ligand>
</feature>
<evidence type="ECO:0000256" key="7">
    <source>
        <dbReference type="ARBA" id="ARBA00023229"/>
    </source>
</evidence>
<reference evidence="13" key="2">
    <citation type="submission" date="2021-04" db="EMBL/GenBank/DDBJ databases">
        <authorList>
            <person name="Gilroy R."/>
        </authorList>
    </citation>
    <scope>NUCLEOTIDE SEQUENCE</scope>
    <source>
        <strain evidence="13">CHK188-5543</strain>
    </source>
</reference>
<dbReference type="FunFam" id="3.40.50.720:FF:000045">
    <property type="entry name" value="1-deoxy-D-xylulose 5-phosphate reductoisomerase"/>
    <property type="match status" value="1"/>
</dbReference>
<feature type="binding site" evidence="9">
    <location>
        <position position="149"/>
    </location>
    <ligand>
        <name>1-deoxy-D-xylulose 5-phosphate</name>
        <dbReference type="ChEBI" id="CHEBI:57792"/>
    </ligand>
</feature>
<feature type="binding site" evidence="9">
    <location>
        <position position="13"/>
    </location>
    <ligand>
        <name>NADPH</name>
        <dbReference type="ChEBI" id="CHEBI:57783"/>
    </ligand>
</feature>
<organism evidence="13 14">
    <name type="scientific">Candidatus Anaerotruncus excrementipullorum</name>
    <dbReference type="NCBI Taxonomy" id="2838465"/>
    <lineage>
        <taxon>Bacteria</taxon>
        <taxon>Bacillati</taxon>
        <taxon>Bacillota</taxon>
        <taxon>Clostridia</taxon>
        <taxon>Eubacteriales</taxon>
        <taxon>Oscillospiraceae</taxon>
        <taxon>Anaerotruncus</taxon>
    </lineage>
</organism>
<dbReference type="PIRSF" id="PIRSF006205">
    <property type="entry name" value="Dxp_reductismrs"/>
    <property type="match status" value="1"/>
</dbReference>
<dbReference type="Proteomes" id="UP000886800">
    <property type="component" value="Unassembled WGS sequence"/>
</dbReference>
<feature type="binding site" evidence="9">
    <location>
        <position position="215"/>
    </location>
    <ligand>
        <name>1-deoxy-D-xylulose 5-phosphate</name>
        <dbReference type="ChEBI" id="CHEBI:57792"/>
    </ligand>
</feature>
<dbReference type="Gene3D" id="1.10.1740.10">
    <property type="match status" value="1"/>
</dbReference>
<dbReference type="SUPFAM" id="SSF55347">
    <property type="entry name" value="Glyceraldehyde-3-phosphate dehydrogenase-like, C-terminal domain"/>
    <property type="match status" value="1"/>
</dbReference>
<feature type="binding site" evidence="9">
    <location>
        <position position="149"/>
    </location>
    <ligand>
        <name>Mn(2+)</name>
        <dbReference type="ChEBI" id="CHEBI:29035"/>
    </ligand>
</feature>
<feature type="binding site" evidence="9">
    <location>
        <position position="218"/>
    </location>
    <ligand>
        <name>1-deoxy-D-xylulose 5-phosphate</name>
        <dbReference type="ChEBI" id="CHEBI:57792"/>
    </ligand>
</feature>
<comment type="pathway">
    <text evidence="1 9">Isoprenoid biosynthesis; isopentenyl diphosphate biosynthesis via DXP pathway; isopentenyl diphosphate from 1-deoxy-D-xylulose 5-phosphate: step 1/6.</text>
</comment>
<dbReference type="HAMAP" id="MF_00183">
    <property type="entry name" value="DXP_reductoisom"/>
    <property type="match status" value="1"/>
</dbReference>
<comment type="caution">
    <text evidence="9">Lacks conserved residue(s) required for the propagation of feature annotation.</text>
</comment>
<feature type="binding site" evidence="9">
    <location>
        <position position="147"/>
    </location>
    <ligand>
        <name>Mn(2+)</name>
        <dbReference type="ChEBI" id="CHEBI:29035"/>
    </ligand>
</feature>
<protein>
    <recommendedName>
        <fullName evidence="9">1-deoxy-D-xylulose 5-phosphate reductoisomerase</fullName>
        <shortName evidence="9">DXP reductoisomerase</shortName>
        <ecNumber evidence="9">1.1.1.267</ecNumber>
    </recommendedName>
    <alternativeName>
        <fullName evidence="9">1-deoxyxylulose-5-phosphate reductoisomerase</fullName>
    </alternativeName>
    <alternativeName>
        <fullName evidence="9">2-C-methyl-D-erythritol 4-phosphate synthase</fullName>
    </alternativeName>
</protein>
<dbReference type="GO" id="GO:0051484">
    <property type="term" value="P:isopentenyl diphosphate biosynthetic process, methylerythritol 4-phosphate pathway involved in terpenoid biosynthetic process"/>
    <property type="evidence" value="ECO:0007669"/>
    <property type="project" value="TreeGrafter"/>
</dbReference>
<keyword evidence="3 9" id="KW-0479">Metal-binding</keyword>
<dbReference type="Gene3D" id="3.40.50.720">
    <property type="entry name" value="NAD(P)-binding Rossmann-like Domain"/>
    <property type="match status" value="1"/>
</dbReference>
<keyword evidence="5 9" id="KW-0560">Oxidoreductase</keyword>
<feature type="binding site" evidence="9">
    <location>
        <position position="214"/>
    </location>
    <ligand>
        <name>1-deoxy-D-xylulose 5-phosphate</name>
        <dbReference type="ChEBI" id="CHEBI:57792"/>
    </ligand>
</feature>
<dbReference type="InterPro" id="IPR013512">
    <property type="entry name" value="DXP_reductoisomerase_N"/>
</dbReference>
<name>A0A9D1WR68_9FIRM</name>
<evidence type="ECO:0000256" key="6">
    <source>
        <dbReference type="ARBA" id="ARBA00023211"/>
    </source>
</evidence>
<feature type="binding site" evidence="9">
    <location>
        <position position="196"/>
    </location>
    <ligand>
        <name>1-deoxy-D-xylulose 5-phosphate</name>
        <dbReference type="ChEBI" id="CHEBI:57792"/>
    </ligand>
</feature>
<dbReference type="InterPro" id="IPR036291">
    <property type="entry name" value="NAD(P)-bd_dom_sf"/>
</dbReference>
<feature type="binding site" evidence="9">
    <location>
        <position position="148"/>
    </location>
    <ligand>
        <name>1-deoxy-D-xylulose 5-phosphate</name>
        <dbReference type="ChEBI" id="CHEBI:57792"/>
    </ligand>
</feature>
<feature type="domain" description="1-deoxy-D-xylulose 5-phosphate reductoisomerase C-terminal" evidence="11">
    <location>
        <begin position="143"/>
        <end position="226"/>
    </location>
</feature>
<evidence type="ECO:0000259" key="12">
    <source>
        <dbReference type="Pfam" id="PF13288"/>
    </source>
</evidence>
<reference evidence="13" key="1">
    <citation type="journal article" date="2021" name="PeerJ">
        <title>Extensive microbial diversity within the chicken gut microbiome revealed by metagenomics and culture.</title>
        <authorList>
            <person name="Gilroy R."/>
            <person name="Ravi A."/>
            <person name="Getino M."/>
            <person name="Pursley I."/>
            <person name="Horton D.L."/>
            <person name="Alikhan N.F."/>
            <person name="Baker D."/>
            <person name="Gharbi K."/>
            <person name="Hall N."/>
            <person name="Watson M."/>
            <person name="Adriaenssens E.M."/>
            <person name="Foster-Nyarko E."/>
            <person name="Jarju S."/>
            <person name="Secka A."/>
            <person name="Antonio M."/>
            <person name="Oren A."/>
            <person name="Chaudhuri R.R."/>
            <person name="La Ragione R."/>
            <person name="Hildebrand F."/>
            <person name="Pallen M.J."/>
        </authorList>
    </citation>
    <scope>NUCLEOTIDE SEQUENCE</scope>
    <source>
        <strain evidence="13">CHK188-5543</strain>
    </source>
</reference>
<feature type="binding site" evidence="9">
    <location>
        <position position="37"/>
    </location>
    <ligand>
        <name>NADPH</name>
        <dbReference type="ChEBI" id="CHEBI:57783"/>
    </ligand>
</feature>
<dbReference type="EMBL" id="DXES01000088">
    <property type="protein sequence ID" value="HIX65422.1"/>
    <property type="molecule type" value="Genomic_DNA"/>
</dbReference>
<feature type="binding site" evidence="9">
    <location>
        <position position="36"/>
    </location>
    <ligand>
        <name>NADPH</name>
        <dbReference type="ChEBI" id="CHEBI:57783"/>
    </ligand>
</feature>
<evidence type="ECO:0000256" key="9">
    <source>
        <dbReference type="HAMAP-Rule" id="MF_00183"/>
    </source>
</evidence>
<keyword evidence="6 9" id="KW-0464">Manganese</keyword>
<dbReference type="InterPro" id="IPR036169">
    <property type="entry name" value="DXPR_C_sf"/>
</dbReference>
<feature type="domain" description="1-deoxy-D-xylulose 5-phosphate reductoisomerase N-terminal" evidence="10">
    <location>
        <begin position="5"/>
        <end position="129"/>
    </location>
</feature>
<evidence type="ECO:0000256" key="1">
    <source>
        <dbReference type="ARBA" id="ARBA00005094"/>
    </source>
</evidence>
<dbReference type="Pfam" id="PF13288">
    <property type="entry name" value="DXPR_C"/>
    <property type="match status" value="1"/>
</dbReference>
<feature type="binding site" evidence="9">
    <location>
        <position position="121"/>
    </location>
    <ligand>
        <name>NADPH</name>
        <dbReference type="ChEBI" id="CHEBI:57783"/>
    </ligand>
</feature>
<dbReference type="GO" id="GO:0030145">
    <property type="term" value="F:manganese ion binding"/>
    <property type="evidence" value="ECO:0007669"/>
    <property type="project" value="TreeGrafter"/>
</dbReference>
<dbReference type="EC" id="1.1.1.267" evidence="9"/>
<feature type="binding site" evidence="9">
    <location>
        <position position="122"/>
    </location>
    <ligand>
        <name>1-deoxy-D-xylulose 5-phosphate</name>
        <dbReference type="ChEBI" id="CHEBI:57792"/>
    </ligand>
</feature>
<keyword evidence="4 9" id="KW-0521">NADP</keyword>
<keyword evidence="7 9" id="KW-0414">Isoprene biosynthesis</keyword>
<dbReference type="AlphaFoldDB" id="A0A9D1WR68"/>
<dbReference type="SUPFAM" id="SSF51735">
    <property type="entry name" value="NAD(P)-binding Rossmann-fold domains"/>
    <property type="match status" value="1"/>
</dbReference>
<dbReference type="Pfam" id="PF02670">
    <property type="entry name" value="DXP_reductoisom"/>
    <property type="match status" value="1"/>
</dbReference>
<dbReference type="NCBIfam" id="TIGR00243">
    <property type="entry name" value="Dxr"/>
    <property type="match status" value="1"/>
</dbReference>
<evidence type="ECO:0000256" key="5">
    <source>
        <dbReference type="ARBA" id="ARBA00023002"/>
    </source>
</evidence>
<dbReference type="PANTHER" id="PTHR30525">
    <property type="entry name" value="1-DEOXY-D-XYLULOSE 5-PHOSPHATE REDUCTOISOMERASE"/>
    <property type="match status" value="1"/>
</dbReference>
<dbReference type="InterPro" id="IPR013644">
    <property type="entry name" value="DXP_reductoisomerase_C"/>
</dbReference>
<feature type="binding site" evidence="9">
    <location>
        <position position="173"/>
    </location>
    <ligand>
        <name>1-deoxy-D-xylulose 5-phosphate</name>
        <dbReference type="ChEBI" id="CHEBI:57792"/>
    </ligand>
</feature>
<evidence type="ECO:0000259" key="11">
    <source>
        <dbReference type="Pfam" id="PF08436"/>
    </source>
</evidence>
<dbReference type="InterPro" id="IPR026877">
    <property type="entry name" value="DXPR_C"/>
</dbReference>
<feature type="domain" description="DXP reductoisomerase C-terminal" evidence="12">
    <location>
        <begin position="258"/>
        <end position="376"/>
    </location>
</feature>
<feature type="binding site" evidence="9">
    <location>
        <position position="11"/>
    </location>
    <ligand>
        <name>NADPH</name>
        <dbReference type="ChEBI" id="CHEBI:57783"/>
    </ligand>
</feature>
<evidence type="ECO:0000313" key="13">
    <source>
        <dbReference type="EMBL" id="HIX65422.1"/>
    </source>
</evidence>
<feature type="binding site" evidence="9">
    <location>
        <position position="12"/>
    </location>
    <ligand>
        <name>NADPH</name>
        <dbReference type="ChEBI" id="CHEBI:57783"/>
    </ligand>
</feature>
<evidence type="ECO:0000256" key="2">
    <source>
        <dbReference type="ARBA" id="ARBA00006825"/>
    </source>
</evidence>
<feature type="binding site" evidence="9">
    <location>
        <position position="202"/>
    </location>
    <ligand>
        <name>NADPH</name>
        <dbReference type="ChEBI" id="CHEBI:57783"/>
    </ligand>
</feature>
<comment type="function">
    <text evidence="9">Catalyzes the NADPH-dependent rearrangement and reduction of 1-deoxy-D-xylulose-5-phosphate (DXP) to 2-C-methyl-D-erythritol 4-phosphate (MEP).</text>
</comment>
<dbReference type="GO" id="GO:0030604">
    <property type="term" value="F:1-deoxy-D-xylulose-5-phosphate reductoisomerase activity"/>
    <property type="evidence" value="ECO:0007669"/>
    <property type="project" value="UniProtKB-UniRule"/>
</dbReference>
<dbReference type="GO" id="GO:0070402">
    <property type="term" value="F:NADPH binding"/>
    <property type="evidence" value="ECO:0007669"/>
    <property type="project" value="InterPro"/>
</dbReference>
<comment type="catalytic activity">
    <reaction evidence="8">
        <text>2-C-methyl-D-erythritol 4-phosphate + NADP(+) = 1-deoxy-D-xylulose 5-phosphate + NADPH + H(+)</text>
        <dbReference type="Rhea" id="RHEA:13717"/>
        <dbReference type="ChEBI" id="CHEBI:15378"/>
        <dbReference type="ChEBI" id="CHEBI:57783"/>
        <dbReference type="ChEBI" id="CHEBI:57792"/>
        <dbReference type="ChEBI" id="CHEBI:58262"/>
        <dbReference type="ChEBI" id="CHEBI:58349"/>
        <dbReference type="EC" id="1.1.1.267"/>
    </reaction>
    <physiologicalReaction direction="right-to-left" evidence="8">
        <dbReference type="Rhea" id="RHEA:13719"/>
    </physiologicalReaction>
</comment>
<dbReference type="PANTHER" id="PTHR30525:SF0">
    <property type="entry name" value="1-DEOXY-D-XYLULOSE 5-PHOSPHATE REDUCTOISOMERASE, CHLOROPLASTIC"/>
    <property type="match status" value="1"/>
</dbReference>
<sequence>MKKHVAILGSTGSIGTQTLRVCRNLGLPVDALTAHRNIQLLECQAREFLPRRVVIADKAYYSDLKTRLADTSIQVFAGLEEVCAAAQLPETQTVCNAVVGMVGLRPTLAAIQAGKQLALSNKETLVAGGQLVTARAAQQGVQILPVDSEHSAIFQCLQGNRREDLRRIILTASGGPFRGKKRAELESVTVQDALKHPNWSMGAKITVDSATLMNKGLEFIEAMWLFDLTPQQIQVVVHPQSVIHSAVEYRDGAVIAQLGIPDMAIPIQYALTWPARAPIDAPPLSLTGYGALTFEEPDLETFACLGHCMEAIRRGGLYPCAVNSANEQAVALFLAGKIGFCRIGQAVGEVLERFSCDPSAPYTLEQVEETDRWAREAVLEYCDRG</sequence>
<gene>
    <name evidence="9" type="primary">dxr</name>
    <name evidence="13" type="ORF">H9736_04155</name>
</gene>
<dbReference type="Pfam" id="PF08436">
    <property type="entry name" value="DXP_redisom_C"/>
    <property type="match status" value="1"/>
</dbReference>
<accession>A0A9D1WR68</accession>
<evidence type="ECO:0000256" key="4">
    <source>
        <dbReference type="ARBA" id="ARBA00022857"/>
    </source>
</evidence>
<dbReference type="SUPFAM" id="SSF69055">
    <property type="entry name" value="1-deoxy-D-xylulose-5-phosphate reductoisomerase, C-terminal domain"/>
    <property type="match status" value="1"/>
</dbReference>
<evidence type="ECO:0000259" key="10">
    <source>
        <dbReference type="Pfam" id="PF02670"/>
    </source>
</evidence>
<proteinExistence type="inferred from homology"/>
<dbReference type="InterPro" id="IPR003821">
    <property type="entry name" value="DXP_reductoisomerase"/>
</dbReference>
<evidence type="ECO:0000256" key="8">
    <source>
        <dbReference type="ARBA" id="ARBA00048543"/>
    </source>
</evidence>
<feature type="binding site" evidence="9">
    <location>
        <position position="209"/>
    </location>
    <ligand>
        <name>1-deoxy-D-xylulose 5-phosphate</name>
        <dbReference type="ChEBI" id="CHEBI:57792"/>
    </ligand>
</feature>